<dbReference type="Proteomes" id="UP000255234">
    <property type="component" value="Unassembled WGS sequence"/>
</dbReference>
<evidence type="ECO:0000313" key="1">
    <source>
        <dbReference type="EMBL" id="STY71170.1"/>
    </source>
</evidence>
<accession>A0A378NS04</accession>
<dbReference type="AlphaFoldDB" id="A0A378NS04"/>
<organism evidence="1 2">
    <name type="scientific">Megamonas hypermegale</name>
    <dbReference type="NCBI Taxonomy" id="158847"/>
    <lineage>
        <taxon>Bacteria</taxon>
        <taxon>Bacillati</taxon>
        <taxon>Bacillota</taxon>
        <taxon>Negativicutes</taxon>
        <taxon>Selenomonadales</taxon>
        <taxon>Selenomonadaceae</taxon>
        <taxon>Megamonas</taxon>
    </lineage>
</organism>
<dbReference type="RefSeq" id="WP_181805650.1">
    <property type="nucleotide sequence ID" value="NZ_UGPP01000001.1"/>
</dbReference>
<name>A0A378NS04_9FIRM</name>
<dbReference type="EMBL" id="UGPP01000001">
    <property type="protein sequence ID" value="STY71170.1"/>
    <property type="molecule type" value="Genomic_DNA"/>
</dbReference>
<reference evidence="1 2" key="1">
    <citation type="submission" date="2018-06" db="EMBL/GenBank/DDBJ databases">
        <authorList>
            <consortium name="Pathogen Informatics"/>
            <person name="Doyle S."/>
        </authorList>
    </citation>
    <scope>NUCLEOTIDE SEQUENCE [LARGE SCALE GENOMIC DNA]</scope>
    <source>
        <strain evidence="1 2">NCTC10571</strain>
    </source>
</reference>
<evidence type="ECO:0000313" key="2">
    <source>
        <dbReference type="Proteomes" id="UP000255234"/>
    </source>
</evidence>
<sequence>MNSKNLDELKKAIRLLGKYYEDDKNIDPNKLLDLMDRTNDYLDNIIARNKIDKNDFSK</sequence>
<proteinExistence type="predicted"/>
<gene>
    <name evidence="1" type="ORF">NCTC10571_01326</name>
</gene>
<protein>
    <submittedName>
        <fullName evidence="1">Uncharacterized protein</fullName>
    </submittedName>
</protein>